<dbReference type="EMBL" id="CAKOFQ010006918">
    <property type="protein sequence ID" value="CAH1982259.1"/>
    <property type="molecule type" value="Genomic_DNA"/>
</dbReference>
<feature type="region of interest" description="Disordered" evidence="6">
    <location>
        <begin position="552"/>
        <end position="592"/>
    </location>
</feature>
<feature type="region of interest" description="Disordered" evidence="6">
    <location>
        <begin position="417"/>
        <end position="466"/>
    </location>
</feature>
<dbReference type="PANTHER" id="PTHR13159:SF0">
    <property type="entry name" value="RADIAL SPOKE HEAD 6 HOMOLOG A"/>
    <property type="match status" value="1"/>
</dbReference>
<comment type="subcellular location">
    <subcellularLocation>
        <location evidence="1">Cytoplasm</location>
        <location evidence="1">Cytoskeleton</location>
        <location evidence="1">Cilium axoneme</location>
    </subcellularLocation>
</comment>
<name>A0A9P0KVA0_ACAOB</name>
<evidence type="ECO:0000256" key="1">
    <source>
        <dbReference type="ARBA" id="ARBA00004430"/>
    </source>
</evidence>
<evidence type="ECO:0000256" key="3">
    <source>
        <dbReference type="ARBA" id="ARBA00023069"/>
    </source>
</evidence>
<dbReference type="Pfam" id="PF04712">
    <property type="entry name" value="Radial_spoke"/>
    <property type="match status" value="1"/>
</dbReference>
<dbReference type="PANTHER" id="PTHR13159">
    <property type="entry name" value="RADIAL SPOKEHEAD-RELATED"/>
    <property type="match status" value="1"/>
</dbReference>
<dbReference type="Proteomes" id="UP001152888">
    <property type="component" value="Unassembled WGS sequence"/>
</dbReference>
<evidence type="ECO:0000256" key="4">
    <source>
        <dbReference type="ARBA" id="ARBA00023212"/>
    </source>
</evidence>
<feature type="region of interest" description="Disordered" evidence="6">
    <location>
        <begin position="240"/>
        <end position="271"/>
    </location>
</feature>
<feature type="compositionally biased region" description="Acidic residues" evidence="6">
    <location>
        <begin position="426"/>
        <end position="442"/>
    </location>
</feature>
<evidence type="ECO:0000256" key="5">
    <source>
        <dbReference type="ARBA" id="ARBA00023273"/>
    </source>
</evidence>
<comment type="caution">
    <text evidence="7">The sequence shown here is derived from an EMBL/GenBank/DDBJ whole genome shotgun (WGS) entry which is preliminary data.</text>
</comment>
<dbReference type="GO" id="GO:0035082">
    <property type="term" value="P:axoneme assembly"/>
    <property type="evidence" value="ECO:0007669"/>
    <property type="project" value="TreeGrafter"/>
</dbReference>
<keyword evidence="4" id="KW-0206">Cytoskeleton</keyword>
<dbReference type="InterPro" id="IPR006802">
    <property type="entry name" value="Radial_spoke"/>
</dbReference>
<keyword evidence="5" id="KW-0966">Cell projection</keyword>
<dbReference type="GO" id="GO:0001534">
    <property type="term" value="C:radial spoke"/>
    <property type="evidence" value="ECO:0007669"/>
    <property type="project" value="InterPro"/>
</dbReference>
<proteinExistence type="predicted"/>
<keyword evidence="3" id="KW-0969">Cilium</keyword>
<keyword evidence="2" id="KW-0963">Cytoplasm</keyword>
<feature type="compositionally biased region" description="Acidic residues" evidence="6">
    <location>
        <begin position="572"/>
        <end position="592"/>
    </location>
</feature>
<dbReference type="GO" id="GO:0060294">
    <property type="term" value="P:cilium movement involved in cell motility"/>
    <property type="evidence" value="ECO:0007669"/>
    <property type="project" value="InterPro"/>
</dbReference>
<evidence type="ECO:0000256" key="6">
    <source>
        <dbReference type="SAM" id="MobiDB-lite"/>
    </source>
</evidence>
<evidence type="ECO:0000313" key="8">
    <source>
        <dbReference type="Proteomes" id="UP001152888"/>
    </source>
</evidence>
<organism evidence="7 8">
    <name type="scientific">Acanthoscelides obtectus</name>
    <name type="common">Bean weevil</name>
    <name type="synonym">Bruchus obtectus</name>
    <dbReference type="NCBI Taxonomy" id="200917"/>
    <lineage>
        <taxon>Eukaryota</taxon>
        <taxon>Metazoa</taxon>
        <taxon>Ecdysozoa</taxon>
        <taxon>Arthropoda</taxon>
        <taxon>Hexapoda</taxon>
        <taxon>Insecta</taxon>
        <taxon>Pterygota</taxon>
        <taxon>Neoptera</taxon>
        <taxon>Endopterygota</taxon>
        <taxon>Coleoptera</taxon>
        <taxon>Polyphaga</taxon>
        <taxon>Cucujiformia</taxon>
        <taxon>Chrysomeloidea</taxon>
        <taxon>Chrysomelidae</taxon>
        <taxon>Bruchinae</taxon>
        <taxon>Bruchini</taxon>
        <taxon>Acanthoscelides</taxon>
    </lineage>
</organism>
<gene>
    <name evidence="7" type="ORF">ACAOBT_LOCUS14906</name>
</gene>
<reference evidence="7" key="1">
    <citation type="submission" date="2022-03" db="EMBL/GenBank/DDBJ databases">
        <authorList>
            <person name="Sayadi A."/>
        </authorList>
    </citation>
    <scope>NUCLEOTIDE SEQUENCE</scope>
</reference>
<dbReference type="AlphaFoldDB" id="A0A9P0KVA0"/>
<protein>
    <submittedName>
        <fullName evidence="7">Uncharacterized protein</fullName>
    </submittedName>
</protein>
<evidence type="ECO:0000256" key="2">
    <source>
        <dbReference type="ARBA" id="ARBA00022490"/>
    </source>
</evidence>
<keyword evidence="8" id="KW-1185">Reference proteome</keyword>
<dbReference type="OrthoDB" id="272202at2759"/>
<feature type="region of interest" description="Disordered" evidence="6">
    <location>
        <begin position="356"/>
        <end position="384"/>
    </location>
</feature>
<feature type="compositionally biased region" description="Basic and acidic residues" evidence="6">
    <location>
        <begin position="443"/>
        <end position="453"/>
    </location>
</feature>
<accession>A0A9P0KVA0</accession>
<dbReference type="CDD" id="cd22963">
    <property type="entry name" value="DD_CrRSP4-like"/>
    <property type="match status" value="1"/>
</dbReference>
<evidence type="ECO:0000313" key="7">
    <source>
        <dbReference type="EMBL" id="CAH1982259.1"/>
    </source>
</evidence>
<feature type="region of interest" description="Disordered" evidence="6">
    <location>
        <begin position="202"/>
        <end position="223"/>
    </location>
</feature>
<feature type="compositionally biased region" description="Acidic residues" evidence="6">
    <location>
        <begin position="361"/>
        <end position="372"/>
    </location>
</feature>
<sequence length="592" mass="66821">MIQEYEPDPGEGDGQAASDLPSYEHEIVNAKAFLQMASSSTGDNLYDHLTEVLNKILAERPENIIDFFEEYSRKIKERRFKPMTDHLEDIYVPPGRYDLASKMMPLLRPLPPSEPSTVDPEDLEMADMSKNNLLELLYYSEHCGVGLPRSEMFFIMLSIRKLIHTEPVSSIRFWGKIFGTLKNYIVVECELKEEEYIKRNETYQLQQEQKPPPPESPKEMSASESEMAVALANIAKQQQLPGEGGGKFPRPLPPAPVIQHEELPEPPPEPAGVGVNKKVYYVCNGPGYPWIQLPDITPKQVRVARQIYKSFTGNLDAAICSYPEFPGTEREFLRAQIGRISAGTHISPLGYYTFGSGMGGEGDEDEEAEEAPGGESKTSFRTNLKYDPPQLKDLLDGSMSFWVHHAQYILPQGRTSWWNPNPMPDVGDEEMDEEMGEEDEDQGDKQKIQRVEPETGPPLLTPLSEDATMEGIPPWSVRSSSNIIENFAIAVIRSNLWPGAYCFSTQGKMFQNVYLGFGLKYLPQNYSPLPLPAVQQEYPSGPEIMEIMDPTGAEEEQWRIDHLPKPKPVLPEGEEAEPEEAEEEEEEDEDED</sequence>